<comment type="caution">
    <text evidence="2">The sequence shown here is derived from an EMBL/GenBank/DDBJ whole genome shotgun (WGS) entry which is preliminary data.</text>
</comment>
<evidence type="ECO:0000313" key="2">
    <source>
        <dbReference type="EMBL" id="MUP03663.1"/>
    </source>
</evidence>
<dbReference type="AlphaFoldDB" id="A0ABD6G7U7"/>
<dbReference type="PANTHER" id="PTHR33490:SF6">
    <property type="entry name" value="SLL1049 PROTEIN"/>
    <property type="match status" value="1"/>
</dbReference>
<reference evidence="2 3" key="1">
    <citation type="submission" date="2019-11" db="EMBL/GenBank/DDBJ databases">
        <title>Whole-genome sequencing of Allorhizobium vitis.</title>
        <authorList>
            <person name="Gan H.M."/>
            <person name="Savka M.A."/>
        </authorList>
    </citation>
    <scope>NUCLEOTIDE SEQUENCE [LARGE SCALE GENOMIC DNA]</scope>
    <source>
        <strain evidence="2 3">AB4</strain>
    </source>
</reference>
<dbReference type="PANTHER" id="PTHR33490">
    <property type="entry name" value="BLR5614 PROTEIN-RELATED"/>
    <property type="match status" value="1"/>
</dbReference>
<dbReference type="RefSeq" id="WP_070166530.1">
    <property type="nucleotide sequence ID" value="NZ_CP118259.1"/>
</dbReference>
<dbReference type="Gene3D" id="3.10.620.30">
    <property type="match status" value="1"/>
</dbReference>
<organism evidence="2 3">
    <name type="scientific">Agrobacterium vitis</name>
    <name type="common">Rhizobium vitis</name>
    <dbReference type="NCBI Taxonomy" id="373"/>
    <lineage>
        <taxon>Bacteria</taxon>
        <taxon>Pseudomonadati</taxon>
        <taxon>Pseudomonadota</taxon>
        <taxon>Alphaproteobacteria</taxon>
        <taxon>Hyphomicrobiales</taxon>
        <taxon>Rhizobiaceae</taxon>
        <taxon>Rhizobium/Agrobacterium group</taxon>
        <taxon>Agrobacterium</taxon>
    </lineage>
</organism>
<evidence type="ECO:0000259" key="1">
    <source>
        <dbReference type="SMART" id="SM00460"/>
    </source>
</evidence>
<proteinExistence type="predicted"/>
<dbReference type="InterPro" id="IPR013589">
    <property type="entry name" value="Bac_transglu_N"/>
</dbReference>
<dbReference type="SUPFAM" id="SSF54001">
    <property type="entry name" value="Cysteine proteinases"/>
    <property type="match status" value="1"/>
</dbReference>
<feature type="domain" description="Transglutaminase-like" evidence="1">
    <location>
        <begin position="157"/>
        <end position="221"/>
    </location>
</feature>
<gene>
    <name evidence="2" type="ORF">BBI04_002330</name>
</gene>
<dbReference type="SMART" id="SM00460">
    <property type="entry name" value="TGc"/>
    <property type="match status" value="1"/>
</dbReference>
<evidence type="ECO:0000313" key="3">
    <source>
        <dbReference type="Proteomes" id="UP000175993"/>
    </source>
</evidence>
<dbReference type="InterPro" id="IPR002931">
    <property type="entry name" value="Transglutaminase-like"/>
</dbReference>
<dbReference type="Pfam" id="PF08379">
    <property type="entry name" value="Bact_transglu_N"/>
    <property type="match status" value="1"/>
</dbReference>
<name>A0ABD6G7U7_AGRVI</name>
<accession>A0ABD6G7U7</accession>
<dbReference type="InterPro" id="IPR038765">
    <property type="entry name" value="Papain-like_cys_pep_sf"/>
</dbReference>
<dbReference type="Pfam" id="PF01841">
    <property type="entry name" value="Transglut_core"/>
    <property type="match status" value="1"/>
</dbReference>
<sequence>MRLKINHVTEYSYDEPVQFSLQRLRLTPIENPGLHVVSWTIVVDGANVEAGFNDQFGNHTHLVSFEGDAKSVRIVASGEVTTEDRAGVFGAHTGYVPLWLYLRDTPRTKAGKLVRDLVKSLAGDNELARMHDLMARVNSQVRYETGATTTETTAEQALEAGTGVCQDHAHVMISAARLMNLPARYISGYLMMDGVEQQTATHAWAEIHLPSLGWVGFDAANNVCPDARYVRLASGLSYADAAPVSGMRIGLAGEDMSVTVSVAETVQSQSQSQG</sequence>
<protein>
    <submittedName>
        <fullName evidence="2">Transglutaminase family protein</fullName>
    </submittedName>
</protein>
<dbReference type="EMBL" id="MBEV02000001">
    <property type="protein sequence ID" value="MUP03663.1"/>
    <property type="molecule type" value="Genomic_DNA"/>
</dbReference>
<dbReference type="Proteomes" id="UP000175993">
    <property type="component" value="Unassembled WGS sequence"/>
</dbReference>